<keyword evidence="3" id="KW-1134">Transmembrane beta strand</keyword>
<dbReference type="SUPFAM" id="SSF56935">
    <property type="entry name" value="Porins"/>
    <property type="match status" value="1"/>
</dbReference>
<feature type="domain" description="TonB-dependent receptor plug" evidence="12">
    <location>
        <begin position="120"/>
        <end position="226"/>
    </location>
</feature>
<dbReference type="RefSeq" id="WP_225700062.1">
    <property type="nucleotide sequence ID" value="NZ_JAIXNE010000011.1"/>
</dbReference>
<comment type="similarity">
    <text evidence="10">Belongs to the TonB-dependent receptor family.</text>
</comment>
<evidence type="ECO:0000256" key="1">
    <source>
        <dbReference type="ARBA" id="ARBA00004571"/>
    </source>
</evidence>
<dbReference type="InterPro" id="IPR037066">
    <property type="entry name" value="Plug_dom_sf"/>
</dbReference>
<dbReference type="Pfam" id="PF13715">
    <property type="entry name" value="CarbopepD_reg_2"/>
    <property type="match status" value="1"/>
</dbReference>
<proteinExistence type="inferred from homology"/>
<evidence type="ECO:0000313" key="14">
    <source>
        <dbReference type="Proteomes" id="UP001139409"/>
    </source>
</evidence>
<dbReference type="Gene3D" id="2.40.170.20">
    <property type="entry name" value="TonB-dependent receptor, beta-barrel domain"/>
    <property type="match status" value="1"/>
</dbReference>
<dbReference type="GO" id="GO:0044718">
    <property type="term" value="P:siderophore transmembrane transport"/>
    <property type="evidence" value="ECO:0007669"/>
    <property type="project" value="TreeGrafter"/>
</dbReference>
<dbReference type="GO" id="GO:0009279">
    <property type="term" value="C:cell outer membrane"/>
    <property type="evidence" value="ECO:0007669"/>
    <property type="project" value="UniProtKB-SubCell"/>
</dbReference>
<dbReference type="InterPro" id="IPR012910">
    <property type="entry name" value="Plug_dom"/>
</dbReference>
<keyword evidence="2" id="KW-0813">Transport</keyword>
<keyword evidence="9" id="KW-0998">Cell outer membrane</keyword>
<protein>
    <submittedName>
        <fullName evidence="13">TonB-dependent receptor</fullName>
    </submittedName>
</protein>
<evidence type="ECO:0000256" key="5">
    <source>
        <dbReference type="ARBA" id="ARBA00022729"/>
    </source>
</evidence>
<dbReference type="EMBL" id="JAIXNE010000011">
    <property type="protein sequence ID" value="MCA6079202.1"/>
    <property type="molecule type" value="Genomic_DNA"/>
</dbReference>
<evidence type="ECO:0000256" key="8">
    <source>
        <dbReference type="ARBA" id="ARBA00023170"/>
    </source>
</evidence>
<dbReference type="InterPro" id="IPR039426">
    <property type="entry name" value="TonB-dep_rcpt-like"/>
</dbReference>
<sequence length="932" mass="104060">MKSFFLTLTFIVVIIFSAFSQDYVLSGTIKDKATGQPMAGVNIAIKDTYIGTISDKDGKFKLESSKLPPFVIRISMMGYSTLEMEITAQTSDLDITLEETYILGQEVVVSASLIEESYLQTPVSIEKLGISDLKRTTAANFYDGLYNLKGVDMNVQSLTFKTPNTRGFNGNTNYRFNQFVDGVDNTPAGLGFSAGNIFGLSQLDIESVELLVGASSALYGPGGMNGSLLMTSKNPFDYQGLSASMQVGVMHLGADYRDSPTPMTDFNLRYAKKINNKLAFKVVMSYLEATDWHAADYRDKNNLDDPRSTRQNNEGYDGVNVYGDDIIVPVNLSDVAPDVAAGLAESVAGLEPGTPEFDMYVDSVSALFPNQVISRTGWKEKDLVDYNTRNLRIQGSLNYRFSEKYELIVAGGYGNGTAVYTAQNRFSLSNFSTYMARMELKSPEGYIRLWTTGENAGDTYDAGTTGLLMNEEWKPSEQWYTDYIGGFAQAFIVLGFPLDAAYSFARGAADNRSPEGTVLNPSRPAFPLPGSNEFNQAFEKVTNQVIPDGTLVIDKTSMSNAEALYNFKNHIKAFELIVGGQFRHYRINTEGTTFFDEPGAPVNTWWWGTFAQIGKSAFKDRLKLTFSARYDKHQKFDGILTPRFSMVYALDEEQKHSIRASIQRAFRYPSVTDMFVDLNVGAFHVIGGLPEVHDKYGIRSNPVYPLTGSNPITDRPYVDDGPLELPVFRPEKMTAQELGYRGLFFQDVLLVDAYIFQNIYSGFHAAQLLAINPFTPEEKKYQTTVSSDSRITTFGWAIGGNLRLPKKFRINGNIAYNSITNDEVPPGFQTQFNTPDYRLNLGVGKDEIVRNLSANINWRWQNSFYWESTFGNGEIPAYNTLDVMVAYRMPKVKSILKLGASNVTNQYYTTGFGNAQIGGLYYVTWEFNEFFN</sequence>
<dbReference type="Gene3D" id="2.170.130.10">
    <property type="entry name" value="TonB-dependent receptor, plug domain"/>
    <property type="match status" value="1"/>
</dbReference>
<evidence type="ECO:0000256" key="10">
    <source>
        <dbReference type="RuleBase" id="RU003357"/>
    </source>
</evidence>
<name>A0A9X1L2E3_9BACT</name>
<evidence type="ECO:0000256" key="6">
    <source>
        <dbReference type="ARBA" id="ARBA00023077"/>
    </source>
</evidence>
<evidence type="ECO:0000256" key="9">
    <source>
        <dbReference type="ARBA" id="ARBA00023237"/>
    </source>
</evidence>
<dbReference type="InterPro" id="IPR008969">
    <property type="entry name" value="CarboxyPept-like_regulatory"/>
</dbReference>
<keyword evidence="6 10" id="KW-0798">TonB box</keyword>
<evidence type="ECO:0000259" key="12">
    <source>
        <dbReference type="Pfam" id="PF07715"/>
    </source>
</evidence>
<dbReference type="Pfam" id="PF07715">
    <property type="entry name" value="Plug"/>
    <property type="match status" value="1"/>
</dbReference>
<dbReference type="Pfam" id="PF00593">
    <property type="entry name" value="TonB_dep_Rec_b-barrel"/>
    <property type="match status" value="1"/>
</dbReference>
<dbReference type="Gene3D" id="2.60.40.1120">
    <property type="entry name" value="Carboxypeptidase-like, regulatory domain"/>
    <property type="match status" value="1"/>
</dbReference>
<keyword evidence="8 13" id="KW-0675">Receptor</keyword>
<evidence type="ECO:0000256" key="7">
    <source>
        <dbReference type="ARBA" id="ARBA00023136"/>
    </source>
</evidence>
<keyword evidence="7 10" id="KW-0472">Membrane</keyword>
<dbReference type="PANTHER" id="PTHR30069">
    <property type="entry name" value="TONB-DEPENDENT OUTER MEMBRANE RECEPTOR"/>
    <property type="match status" value="1"/>
</dbReference>
<feature type="domain" description="TonB-dependent receptor-like beta-barrel" evidence="11">
    <location>
        <begin position="421"/>
        <end position="903"/>
    </location>
</feature>
<evidence type="ECO:0000256" key="4">
    <source>
        <dbReference type="ARBA" id="ARBA00022692"/>
    </source>
</evidence>
<organism evidence="13 14">
    <name type="scientific">Fulvivirga sedimenti</name>
    <dbReference type="NCBI Taxonomy" id="2879465"/>
    <lineage>
        <taxon>Bacteria</taxon>
        <taxon>Pseudomonadati</taxon>
        <taxon>Bacteroidota</taxon>
        <taxon>Cytophagia</taxon>
        <taxon>Cytophagales</taxon>
        <taxon>Fulvivirgaceae</taxon>
        <taxon>Fulvivirga</taxon>
    </lineage>
</organism>
<keyword evidence="14" id="KW-1185">Reference proteome</keyword>
<dbReference type="InterPro" id="IPR036942">
    <property type="entry name" value="Beta-barrel_TonB_sf"/>
</dbReference>
<dbReference type="Proteomes" id="UP001139409">
    <property type="component" value="Unassembled WGS sequence"/>
</dbReference>
<dbReference type="AlphaFoldDB" id="A0A9X1L2E3"/>
<dbReference type="GO" id="GO:0015344">
    <property type="term" value="F:siderophore uptake transmembrane transporter activity"/>
    <property type="evidence" value="ECO:0007669"/>
    <property type="project" value="TreeGrafter"/>
</dbReference>
<comment type="caution">
    <text evidence="13">The sequence shown here is derived from an EMBL/GenBank/DDBJ whole genome shotgun (WGS) entry which is preliminary data.</text>
</comment>
<evidence type="ECO:0000256" key="2">
    <source>
        <dbReference type="ARBA" id="ARBA00022448"/>
    </source>
</evidence>
<dbReference type="InterPro" id="IPR000531">
    <property type="entry name" value="Beta-barrel_TonB"/>
</dbReference>
<keyword evidence="4" id="KW-0812">Transmembrane</keyword>
<reference evidence="13" key="1">
    <citation type="submission" date="2021-09" db="EMBL/GenBank/DDBJ databases">
        <title>Fulvivirga sp. isolated from coastal sediment.</title>
        <authorList>
            <person name="Yu H."/>
        </authorList>
    </citation>
    <scope>NUCLEOTIDE SEQUENCE</scope>
    <source>
        <strain evidence="13">1062</strain>
    </source>
</reference>
<comment type="subcellular location">
    <subcellularLocation>
        <location evidence="1">Cell outer membrane</location>
        <topology evidence="1">Multi-pass membrane protein</topology>
    </subcellularLocation>
</comment>
<dbReference type="SUPFAM" id="SSF49464">
    <property type="entry name" value="Carboxypeptidase regulatory domain-like"/>
    <property type="match status" value="1"/>
</dbReference>
<evidence type="ECO:0000256" key="3">
    <source>
        <dbReference type="ARBA" id="ARBA00022452"/>
    </source>
</evidence>
<gene>
    <name evidence="13" type="ORF">LDX50_30295</name>
</gene>
<keyword evidence="5" id="KW-0732">Signal</keyword>
<evidence type="ECO:0000313" key="13">
    <source>
        <dbReference type="EMBL" id="MCA6079202.1"/>
    </source>
</evidence>
<evidence type="ECO:0000259" key="11">
    <source>
        <dbReference type="Pfam" id="PF00593"/>
    </source>
</evidence>
<dbReference type="PANTHER" id="PTHR30069:SF29">
    <property type="entry name" value="HEMOGLOBIN AND HEMOGLOBIN-HAPTOGLOBIN-BINDING PROTEIN 1-RELATED"/>
    <property type="match status" value="1"/>
</dbReference>
<accession>A0A9X1L2E3</accession>